<organism evidence="1 2">
    <name type="scientific">Plasmodium falciparum (isolate Palo Alto / Uganda)</name>
    <dbReference type="NCBI Taxonomy" id="57270"/>
    <lineage>
        <taxon>Eukaryota</taxon>
        <taxon>Sar</taxon>
        <taxon>Alveolata</taxon>
        <taxon>Apicomplexa</taxon>
        <taxon>Aconoidasida</taxon>
        <taxon>Haemosporida</taxon>
        <taxon>Plasmodiidae</taxon>
        <taxon>Plasmodium</taxon>
        <taxon>Plasmodium (Laverania)</taxon>
    </lineage>
</organism>
<dbReference type="AlphaFoldDB" id="W4J825"/>
<sequence>MLPGEALTATHSVLNKYNKRCLKIFSIDILIYEH</sequence>
<reference evidence="1 2" key="2">
    <citation type="submission" date="2013-02" db="EMBL/GenBank/DDBJ databases">
        <title>The Genome Sequence of Plasmodium falciparum Palo Alto/Uganda.</title>
        <authorList>
            <consortium name="The Broad Institute Genome Sequencing Platform"/>
            <consortium name="The Broad Institute Genome Sequencing Center for Infectious Disease"/>
            <person name="Neafsey D."/>
            <person name="Cheeseman I."/>
            <person name="Volkman S."/>
            <person name="Adams J."/>
            <person name="Walker B."/>
            <person name="Young S.K."/>
            <person name="Zeng Q."/>
            <person name="Gargeya S."/>
            <person name="Fitzgerald M."/>
            <person name="Haas B."/>
            <person name="Abouelleil A."/>
            <person name="Alvarado L."/>
            <person name="Arachchi H.M."/>
            <person name="Berlin A.M."/>
            <person name="Chapman S.B."/>
            <person name="Dewar J."/>
            <person name="Goldberg J."/>
            <person name="Griggs A."/>
            <person name="Gujja S."/>
            <person name="Hansen M."/>
            <person name="Howarth C."/>
            <person name="Imamovic A."/>
            <person name="Larimer J."/>
            <person name="McCowan C."/>
            <person name="Murphy C."/>
            <person name="Neiman D."/>
            <person name="Pearson M."/>
            <person name="Priest M."/>
            <person name="Roberts A."/>
            <person name="Saif S."/>
            <person name="Shea T."/>
            <person name="Sisk P."/>
            <person name="Sykes S."/>
            <person name="Wortman J."/>
            <person name="Nusbaum C."/>
            <person name="Birren B."/>
        </authorList>
    </citation>
    <scope>NUCLEOTIDE SEQUENCE [LARGE SCALE GENOMIC DNA]</scope>
    <source>
        <strain evidence="1 2">Palo Alto/Uganda</strain>
    </source>
</reference>
<dbReference type="Proteomes" id="UP000019103">
    <property type="component" value="Unassembled WGS sequence"/>
</dbReference>
<accession>W4J825</accession>
<dbReference type="EMBL" id="KI927240">
    <property type="protein sequence ID" value="ETW57781.1"/>
    <property type="molecule type" value="Genomic_DNA"/>
</dbReference>
<reference evidence="1 2" key="1">
    <citation type="submission" date="2013-02" db="EMBL/GenBank/DDBJ databases">
        <title>The Genome Annotation of Plasmodium falciparum Palo Alto/Uganda.</title>
        <authorList>
            <consortium name="The Broad Institute Genome Sequencing Platform"/>
            <consortium name="The Broad Institute Genome Sequencing Center for Infectious Disease"/>
            <person name="Neafsey D."/>
            <person name="Hoffman S."/>
            <person name="Volkman S."/>
            <person name="Rosenthal P."/>
            <person name="Walker B."/>
            <person name="Young S.K."/>
            <person name="Zeng Q."/>
            <person name="Gargeya S."/>
            <person name="Fitzgerald M."/>
            <person name="Haas B."/>
            <person name="Abouelleil A."/>
            <person name="Allen A.W."/>
            <person name="Alvarado L."/>
            <person name="Arachchi H.M."/>
            <person name="Berlin A.M."/>
            <person name="Chapman S.B."/>
            <person name="Gainer-Dewar J."/>
            <person name="Goldberg J."/>
            <person name="Griggs A."/>
            <person name="Gujja S."/>
            <person name="Hansen M."/>
            <person name="Howarth C."/>
            <person name="Imamovic A."/>
            <person name="Ireland A."/>
            <person name="Larimer J."/>
            <person name="McCowan C."/>
            <person name="Murphy C."/>
            <person name="Pearson M."/>
            <person name="Poon T.W."/>
            <person name="Priest M."/>
            <person name="Roberts A."/>
            <person name="Saif S."/>
            <person name="Shea T."/>
            <person name="Sisk P."/>
            <person name="Sykes S."/>
            <person name="Wortman J."/>
            <person name="Nusbaum C."/>
            <person name="Birren B."/>
        </authorList>
    </citation>
    <scope>NUCLEOTIDE SEQUENCE [LARGE SCALE GENOMIC DNA]</scope>
    <source>
        <strain evidence="1 2">Palo Alto/Uganda</strain>
    </source>
</reference>
<name>W4J825_PLAFP</name>
<evidence type="ECO:0000313" key="2">
    <source>
        <dbReference type="Proteomes" id="UP000019103"/>
    </source>
</evidence>
<proteinExistence type="predicted"/>
<protein>
    <submittedName>
        <fullName evidence="1">Uncharacterized protein</fullName>
    </submittedName>
</protein>
<gene>
    <name evidence="1" type="ORF">PFUGPA_00231</name>
</gene>
<evidence type="ECO:0000313" key="1">
    <source>
        <dbReference type="EMBL" id="ETW57781.1"/>
    </source>
</evidence>